<reference evidence="1" key="1">
    <citation type="submission" date="2018-02" db="EMBL/GenBank/DDBJ databases">
        <title>Rhizophora mucronata_Transcriptome.</title>
        <authorList>
            <person name="Meera S.P."/>
            <person name="Sreeshan A."/>
            <person name="Augustine A."/>
        </authorList>
    </citation>
    <scope>NUCLEOTIDE SEQUENCE</scope>
    <source>
        <tissue evidence="1">Leaf</tissue>
    </source>
</reference>
<evidence type="ECO:0000313" key="1">
    <source>
        <dbReference type="EMBL" id="MBX69066.1"/>
    </source>
</evidence>
<dbReference type="AlphaFoldDB" id="A0A2P2QPV4"/>
<protein>
    <submittedName>
        <fullName evidence="1">Uncharacterized protein</fullName>
    </submittedName>
</protein>
<dbReference type="EMBL" id="GGEC01088582">
    <property type="protein sequence ID" value="MBX69066.1"/>
    <property type="molecule type" value="Transcribed_RNA"/>
</dbReference>
<name>A0A2P2QPV4_RHIMU</name>
<organism evidence="1">
    <name type="scientific">Rhizophora mucronata</name>
    <name type="common">Asiatic mangrove</name>
    <dbReference type="NCBI Taxonomy" id="61149"/>
    <lineage>
        <taxon>Eukaryota</taxon>
        <taxon>Viridiplantae</taxon>
        <taxon>Streptophyta</taxon>
        <taxon>Embryophyta</taxon>
        <taxon>Tracheophyta</taxon>
        <taxon>Spermatophyta</taxon>
        <taxon>Magnoliopsida</taxon>
        <taxon>eudicotyledons</taxon>
        <taxon>Gunneridae</taxon>
        <taxon>Pentapetalae</taxon>
        <taxon>rosids</taxon>
        <taxon>fabids</taxon>
        <taxon>Malpighiales</taxon>
        <taxon>Rhizophoraceae</taxon>
        <taxon>Rhizophora</taxon>
    </lineage>
</organism>
<sequence length="41" mass="4711">MSAGWLNCTSNFEGQFGHFTTTTTTDALFLFLRLLFFIITF</sequence>
<proteinExistence type="predicted"/>
<accession>A0A2P2QPV4</accession>